<protein>
    <submittedName>
        <fullName evidence="5">Anti-sigma regulatory factor (Ser/Thr protein kinase)</fullName>
    </submittedName>
</protein>
<dbReference type="Pfam" id="PF13581">
    <property type="entry name" value="HATPase_c_2"/>
    <property type="match status" value="1"/>
</dbReference>
<dbReference type="GO" id="GO:0004674">
    <property type="term" value="F:protein serine/threonine kinase activity"/>
    <property type="evidence" value="ECO:0007669"/>
    <property type="project" value="UniProtKB-KW"/>
</dbReference>
<dbReference type="CDD" id="cd16936">
    <property type="entry name" value="HATPase_RsbW-like"/>
    <property type="match status" value="1"/>
</dbReference>
<accession>A0A1H0JBC7</accession>
<reference evidence="6" key="1">
    <citation type="submission" date="2016-10" db="EMBL/GenBank/DDBJ databases">
        <authorList>
            <person name="Varghese N."/>
            <person name="Submissions S."/>
        </authorList>
    </citation>
    <scope>NUCLEOTIDE SEQUENCE [LARGE SCALE GENOMIC DNA]</scope>
    <source>
        <strain evidence="6">CGMCC 4.6609</strain>
    </source>
</reference>
<dbReference type="InterPro" id="IPR036890">
    <property type="entry name" value="HATPase_C_sf"/>
</dbReference>
<evidence type="ECO:0000259" key="3">
    <source>
        <dbReference type="Pfam" id="PF13581"/>
    </source>
</evidence>
<dbReference type="AlphaFoldDB" id="A0A1H0JBC7"/>
<dbReference type="NCBIfam" id="NF041045">
    <property type="entry name" value="RsbA_anti_sig"/>
    <property type="match status" value="1"/>
</dbReference>
<dbReference type="RefSeq" id="WP_245733308.1">
    <property type="nucleotide sequence ID" value="NZ_FNIX01000002.1"/>
</dbReference>
<dbReference type="Pfam" id="PF14417">
    <property type="entry name" value="MEDS"/>
    <property type="match status" value="1"/>
</dbReference>
<dbReference type="InterPro" id="IPR003594">
    <property type="entry name" value="HATPase_dom"/>
</dbReference>
<keyword evidence="1" id="KW-0723">Serine/threonine-protein kinase</keyword>
<gene>
    <name evidence="5" type="ORF">SAMN05421507_102433</name>
</gene>
<dbReference type="PANTHER" id="PTHR35526">
    <property type="entry name" value="ANTI-SIGMA-F FACTOR RSBW-RELATED"/>
    <property type="match status" value="1"/>
</dbReference>
<sequence length="336" mass="36150">MCTRSDGFPGIGRAAAASIGLRYFEVISVVVTGFFHETAFYGSDDDFLAHVVPFLENGLRAGEPSVVACGEWNTSLVRGALGRGTAVLYVPGADQYSRPSEAISQYRALFREHTEAGSRQMRVVGDVPHPGVGVRWDWWARYEAAVNQAYAEFPVWGLCPYDTRTTPPEVLADVTRTHPNVATAPGTHEVNPGYREGVPGSTQVPDPLERRSPLVELVDPTAGAVREAVGSVIGRLRLGEDESHDVVYASSEIVTNGLTHGTAPVRFRLWADEKRVVVSVTDQGSGPSDPLAGLVPTTETLSAGLGLWILHRTCDYVSMGRDADGFTVRVSVGGQT</sequence>
<keyword evidence="5" id="KW-0418">Kinase</keyword>
<keyword evidence="6" id="KW-1185">Reference proteome</keyword>
<dbReference type="Proteomes" id="UP000199691">
    <property type="component" value="Unassembled WGS sequence"/>
</dbReference>
<organism evidence="5 6">
    <name type="scientific">Lentzea jiangxiensis</name>
    <dbReference type="NCBI Taxonomy" id="641025"/>
    <lineage>
        <taxon>Bacteria</taxon>
        <taxon>Bacillati</taxon>
        <taxon>Actinomycetota</taxon>
        <taxon>Actinomycetes</taxon>
        <taxon>Pseudonocardiales</taxon>
        <taxon>Pseudonocardiaceae</taxon>
        <taxon>Lentzea</taxon>
    </lineage>
</organism>
<evidence type="ECO:0000313" key="5">
    <source>
        <dbReference type="EMBL" id="SDO40779.1"/>
    </source>
</evidence>
<dbReference type="PANTHER" id="PTHR35526:SF3">
    <property type="entry name" value="ANTI-SIGMA-F FACTOR RSBW"/>
    <property type="match status" value="1"/>
</dbReference>
<keyword evidence="5" id="KW-0808">Transferase</keyword>
<name>A0A1H0JBC7_9PSEU</name>
<dbReference type="InterPro" id="IPR047718">
    <property type="entry name" value="RsbA-like_anti_sig"/>
</dbReference>
<dbReference type="InterPro" id="IPR025847">
    <property type="entry name" value="MEDS_domain"/>
</dbReference>
<evidence type="ECO:0000256" key="1">
    <source>
        <dbReference type="ARBA" id="ARBA00022527"/>
    </source>
</evidence>
<evidence type="ECO:0000259" key="4">
    <source>
        <dbReference type="Pfam" id="PF14417"/>
    </source>
</evidence>
<dbReference type="InterPro" id="IPR050267">
    <property type="entry name" value="Anti-sigma-factor_SerPK"/>
</dbReference>
<evidence type="ECO:0000256" key="2">
    <source>
        <dbReference type="SAM" id="MobiDB-lite"/>
    </source>
</evidence>
<dbReference type="STRING" id="641025.SAMN05421507_102433"/>
<dbReference type="EMBL" id="FNIX01000002">
    <property type="protein sequence ID" value="SDO40779.1"/>
    <property type="molecule type" value="Genomic_DNA"/>
</dbReference>
<dbReference type="Gene3D" id="3.30.565.10">
    <property type="entry name" value="Histidine kinase-like ATPase, C-terminal domain"/>
    <property type="match status" value="1"/>
</dbReference>
<feature type="region of interest" description="Disordered" evidence="2">
    <location>
        <begin position="180"/>
        <end position="206"/>
    </location>
</feature>
<dbReference type="SUPFAM" id="SSF55874">
    <property type="entry name" value="ATPase domain of HSP90 chaperone/DNA topoisomerase II/histidine kinase"/>
    <property type="match status" value="1"/>
</dbReference>
<evidence type="ECO:0000313" key="6">
    <source>
        <dbReference type="Proteomes" id="UP000199691"/>
    </source>
</evidence>
<proteinExistence type="predicted"/>
<feature type="domain" description="MEDS" evidence="4">
    <location>
        <begin position="36"/>
        <end position="179"/>
    </location>
</feature>
<feature type="domain" description="Histidine kinase/HSP90-like ATPase" evidence="3">
    <location>
        <begin position="223"/>
        <end position="331"/>
    </location>
</feature>